<dbReference type="AlphaFoldDB" id="A0A502CQZ2"/>
<name>A0A502CQZ2_9SPHN</name>
<dbReference type="PANTHER" id="PTHR35175">
    <property type="entry name" value="DUF1289 DOMAIN-CONTAINING PROTEIN"/>
    <property type="match status" value="1"/>
</dbReference>
<dbReference type="Proteomes" id="UP000318413">
    <property type="component" value="Unassembled WGS sequence"/>
</dbReference>
<dbReference type="Pfam" id="PF06945">
    <property type="entry name" value="DUF1289"/>
    <property type="match status" value="1"/>
</dbReference>
<dbReference type="PANTHER" id="PTHR35175:SF2">
    <property type="entry name" value="DUF1289 DOMAIN-CONTAINING PROTEIN"/>
    <property type="match status" value="1"/>
</dbReference>
<dbReference type="EMBL" id="RCZK01000001">
    <property type="protein sequence ID" value="TPG15298.1"/>
    <property type="molecule type" value="Genomic_DNA"/>
</dbReference>
<sequence length="59" mass="6162">MIDAPSDSPPSPCTQVCMLDADDICLGCGRTLDEIAAWGTLTPAEQRAVAAEAEQRRGG</sequence>
<dbReference type="RefSeq" id="WP_140865989.1">
    <property type="nucleotide sequence ID" value="NZ_RCZK01000001.1"/>
</dbReference>
<evidence type="ECO:0000313" key="1">
    <source>
        <dbReference type="EMBL" id="TPG15298.1"/>
    </source>
</evidence>
<organism evidence="1 2">
    <name type="scientific">Sphingomonas oligophenolica</name>
    <dbReference type="NCBI Taxonomy" id="301154"/>
    <lineage>
        <taxon>Bacteria</taxon>
        <taxon>Pseudomonadati</taxon>
        <taxon>Pseudomonadota</taxon>
        <taxon>Alphaproteobacteria</taxon>
        <taxon>Sphingomonadales</taxon>
        <taxon>Sphingomonadaceae</taxon>
        <taxon>Sphingomonas</taxon>
    </lineage>
</organism>
<dbReference type="OrthoDB" id="9811423at2"/>
<gene>
    <name evidence="1" type="ORF">EAH84_00250</name>
</gene>
<accession>A0A502CQZ2</accession>
<reference evidence="1 2" key="1">
    <citation type="journal article" date="2019" name="Environ. Microbiol.">
        <title>Species interactions and distinct microbial communities in high Arctic permafrost affected cryosols are associated with the CH4 and CO2 gas fluxes.</title>
        <authorList>
            <person name="Altshuler I."/>
            <person name="Hamel J."/>
            <person name="Turney S."/>
            <person name="Magnuson E."/>
            <person name="Levesque R."/>
            <person name="Greer C."/>
            <person name="Whyte L.G."/>
        </authorList>
    </citation>
    <scope>NUCLEOTIDE SEQUENCE [LARGE SCALE GENOMIC DNA]</scope>
    <source>
        <strain evidence="1 2">S5.1</strain>
    </source>
</reference>
<proteinExistence type="predicted"/>
<keyword evidence="2" id="KW-1185">Reference proteome</keyword>
<comment type="caution">
    <text evidence="1">The sequence shown here is derived from an EMBL/GenBank/DDBJ whole genome shotgun (WGS) entry which is preliminary data.</text>
</comment>
<evidence type="ECO:0000313" key="2">
    <source>
        <dbReference type="Proteomes" id="UP000318413"/>
    </source>
</evidence>
<protein>
    <submittedName>
        <fullName evidence="1">DUF1289 domain-containing protein</fullName>
    </submittedName>
</protein>
<dbReference type="InterPro" id="IPR010710">
    <property type="entry name" value="DUF1289"/>
</dbReference>